<keyword evidence="9" id="KW-0624">Polysaccharide degradation</keyword>
<dbReference type="InterPro" id="IPR017853">
    <property type="entry name" value="GH"/>
</dbReference>
<dbReference type="InterPro" id="IPR002772">
    <property type="entry name" value="Glyco_hydro_3_C"/>
</dbReference>
<protein>
    <recommendedName>
        <fullName evidence="4">beta-glucosidase</fullName>
        <ecNumber evidence="4">3.2.1.21</ecNumber>
    </recommendedName>
</protein>
<comment type="pathway">
    <text evidence="2">Glycan metabolism; cellulose degradation.</text>
</comment>
<dbReference type="InParanoid" id="A0A5J5ECS7"/>
<evidence type="ECO:0000256" key="7">
    <source>
        <dbReference type="ARBA" id="ARBA00023277"/>
    </source>
</evidence>
<dbReference type="GO" id="GO:0000272">
    <property type="term" value="P:polysaccharide catabolic process"/>
    <property type="evidence" value="ECO:0007669"/>
    <property type="project" value="UniProtKB-KW"/>
</dbReference>
<evidence type="ECO:0000256" key="8">
    <source>
        <dbReference type="ARBA" id="ARBA00023295"/>
    </source>
</evidence>
<evidence type="ECO:0000259" key="10">
    <source>
        <dbReference type="SMART" id="SM01217"/>
    </source>
</evidence>
<dbReference type="Pfam" id="PF00933">
    <property type="entry name" value="Glyco_hydro_3"/>
    <property type="match status" value="1"/>
</dbReference>
<feature type="domain" description="Fibronectin type III-like" evidence="10">
    <location>
        <begin position="525"/>
        <end position="594"/>
    </location>
</feature>
<name>A0A5J5ECS7_9PEZI</name>
<keyword evidence="7" id="KW-0119">Carbohydrate metabolism</keyword>
<dbReference type="EMBL" id="VXIS01000454">
    <property type="protein sequence ID" value="KAA8893372.1"/>
    <property type="molecule type" value="Genomic_DNA"/>
</dbReference>
<evidence type="ECO:0000256" key="1">
    <source>
        <dbReference type="ARBA" id="ARBA00000448"/>
    </source>
</evidence>
<evidence type="ECO:0000256" key="9">
    <source>
        <dbReference type="ARBA" id="ARBA00023326"/>
    </source>
</evidence>
<dbReference type="InterPro" id="IPR036962">
    <property type="entry name" value="Glyco_hydro_3_N_sf"/>
</dbReference>
<keyword evidence="12" id="KW-1185">Reference proteome</keyword>
<dbReference type="FunFam" id="2.60.40.10:FF:000495">
    <property type="entry name" value="Periplasmic beta-glucosidase"/>
    <property type="match status" value="1"/>
</dbReference>
<comment type="catalytic activity">
    <reaction evidence="1">
        <text>Hydrolysis of terminal, non-reducing beta-D-glucosyl residues with release of beta-D-glucose.</text>
        <dbReference type="EC" id="3.2.1.21"/>
    </reaction>
</comment>
<dbReference type="PANTHER" id="PTHR42715:SF10">
    <property type="entry name" value="BETA-GLUCOSIDASE"/>
    <property type="match status" value="1"/>
</dbReference>
<dbReference type="Gene3D" id="2.60.40.10">
    <property type="entry name" value="Immunoglobulins"/>
    <property type="match status" value="1"/>
</dbReference>
<evidence type="ECO:0000313" key="11">
    <source>
        <dbReference type="EMBL" id="KAA8893372.1"/>
    </source>
</evidence>
<evidence type="ECO:0000256" key="3">
    <source>
        <dbReference type="ARBA" id="ARBA00005336"/>
    </source>
</evidence>
<dbReference type="InterPro" id="IPR013783">
    <property type="entry name" value="Ig-like_fold"/>
</dbReference>
<dbReference type="SUPFAM" id="SSF51445">
    <property type="entry name" value="(Trans)glycosidases"/>
    <property type="match status" value="1"/>
</dbReference>
<dbReference type="Gene3D" id="3.40.50.1700">
    <property type="entry name" value="Glycoside hydrolase family 3 C-terminal domain"/>
    <property type="match status" value="1"/>
</dbReference>
<evidence type="ECO:0000256" key="6">
    <source>
        <dbReference type="ARBA" id="ARBA00023180"/>
    </source>
</evidence>
<keyword evidence="6" id="KW-0325">Glycoprotein</keyword>
<dbReference type="SMART" id="SM01217">
    <property type="entry name" value="Fn3_like"/>
    <property type="match status" value="1"/>
</dbReference>
<comment type="similarity">
    <text evidence="3">Belongs to the glycosyl hydrolase 3 family.</text>
</comment>
<dbReference type="PANTHER" id="PTHR42715">
    <property type="entry name" value="BETA-GLUCOSIDASE"/>
    <property type="match status" value="1"/>
</dbReference>
<dbReference type="Pfam" id="PF14310">
    <property type="entry name" value="Fn3-like"/>
    <property type="match status" value="1"/>
</dbReference>
<sequence>MTLEEKVAQLMQGDISNWLNTTTSGETKAGQFYVGYPVPRGTGTERAQKYLGIPALAQTEASTRRSRMRAPGNPERVYELAKAVARESLALGVNHLVVDLARELRCDARLAGEIGHAFVKGLQGHGVAAAVKHFAGAGTPEGGLNTAPLLITEIRKKKWGYKYHAKCEICNAHGVCEPGVMGAVTMYALTAGNHVEMGGGSFNYRTIPELIAAGSVTLTPQSHGSLSPSARWVSLRIHFLSAPESQWTKRIHSAEAVALARKVDAESIVLLENNGVLPLNKKKLKRIAVVGPMADGFMNYGDYVAKGSMWRGVTPFAGIKSALEGTGAKFTYAKRLRALPVAAARAAEVAVVIVGTWSRDQYELWAGLNATTGEHVDVESLKLVGAQAPLLNAVLEANPNTIVVFSSGKPITEPWISSAASALVQQFYPLSVSFPHDVGTSPSFYDYLKGGRPIDAGAIFDNGTLVFGHQYVLNTPKPLCPFCFGRSYTTVSLSDVAVDKTNVTASDTITVSVTVTNTGKLAGAEVVQVYETDQVASVVVPNMELKGFKTVFLKAGERKKVRVEIDVGGLGVFNVRSKYVVEKGQFVVKVGQHDSGNIQGTASFWVVEAQLPDTLGFVPERSVESANTA</sequence>
<dbReference type="Pfam" id="PF01915">
    <property type="entry name" value="Glyco_hydro_3_C"/>
    <property type="match status" value="1"/>
</dbReference>
<dbReference type="Gene3D" id="3.20.20.300">
    <property type="entry name" value="Glycoside hydrolase, family 3, N-terminal domain"/>
    <property type="match status" value="1"/>
</dbReference>
<dbReference type="OrthoDB" id="2123594at2759"/>
<proteinExistence type="inferred from homology"/>
<keyword evidence="5" id="KW-0378">Hydrolase</keyword>
<dbReference type="InterPro" id="IPR050288">
    <property type="entry name" value="Cellulose_deg_GH3"/>
</dbReference>
<dbReference type="AlphaFoldDB" id="A0A5J5ECS7"/>
<evidence type="ECO:0000313" key="12">
    <source>
        <dbReference type="Proteomes" id="UP000326924"/>
    </source>
</evidence>
<comment type="caution">
    <text evidence="11">The sequence shown here is derived from an EMBL/GenBank/DDBJ whole genome shotgun (WGS) entry which is preliminary data.</text>
</comment>
<dbReference type="SUPFAM" id="SSF52279">
    <property type="entry name" value="Beta-D-glucan exohydrolase, C-terminal domain"/>
    <property type="match status" value="1"/>
</dbReference>
<evidence type="ECO:0000256" key="2">
    <source>
        <dbReference type="ARBA" id="ARBA00004987"/>
    </source>
</evidence>
<dbReference type="InterPro" id="IPR036881">
    <property type="entry name" value="Glyco_hydro_3_C_sf"/>
</dbReference>
<dbReference type="GO" id="GO:0008422">
    <property type="term" value="F:beta-glucosidase activity"/>
    <property type="evidence" value="ECO:0007669"/>
    <property type="project" value="UniProtKB-EC"/>
</dbReference>
<evidence type="ECO:0000256" key="5">
    <source>
        <dbReference type="ARBA" id="ARBA00022801"/>
    </source>
</evidence>
<dbReference type="Proteomes" id="UP000326924">
    <property type="component" value="Unassembled WGS sequence"/>
</dbReference>
<gene>
    <name evidence="11" type="ORF">FN846DRAFT_901310</name>
</gene>
<dbReference type="InterPro" id="IPR026891">
    <property type="entry name" value="Fn3-like"/>
</dbReference>
<reference evidence="11 12" key="1">
    <citation type="submission" date="2019-09" db="EMBL/GenBank/DDBJ databases">
        <title>Draft genome of the ectomycorrhizal ascomycete Sphaerosporella brunnea.</title>
        <authorList>
            <consortium name="DOE Joint Genome Institute"/>
            <person name="Benucci G.M."/>
            <person name="Marozzi G."/>
            <person name="Antonielli L."/>
            <person name="Sanchez S."/>
            <person name="Marco P."/>
            <person name="Wang X."/>
            <person name="Falini L.B."/>
            <person name="Barry K."/>
            <person name="Haridas S."/>
            <person name="Lipzen A."/>
            <person name="Labutti K."/>
            <person name="Grigoriev I.V."/>
            <person name="Murat C."/>
            <person name="Martin F."/>
            <person name="Albertini E."/>
            <person name="Donnini D."/>
            <person name="Bonito G."/>
        </authorList>
    </citation>
    <scope>NUCLEOTIDE SEQUENCE [LARGE SCALE GENOMIC DNA]</scope>
    <source>
        <strain evidence="11 12">Sb_GMNB300</strain>
    </source>
</reference>
<keyword evidence="8" id="KW-0326">Glycosidase</keyword>
<dbReference type="EC" id="3.2.1.21" evidence="4"/>
<dbReference type="InterPro" id="IPR001764">
    <property type="entry name" value="Glyco_hydro_3_N"/>
</dbReference>
<evidence type="ECO:0000256" key="4">
    <source>
        <dbReference type="ARBA" id="ARBA00012744"/>
    </source>
</evidence>
<accession>A0A5J5ECS7</accession>
<organism evidence="11 12">
    <name type="scientific">Sphaerosporella brunnea</name>
    <dbReference type="NCBI Taxonomy" id="1250544"/>
    <lineage>
        <taxon>Eukaryota</taxon>
        <taxon>Fungi</taxon>
        <taxon>Dikarya</taxon>
        <taxon>Ascomycota</taxon>
        <taxon>Pezizomycotina</taxon>
        <taxon>Pezizomycetes</taxon>
        <taxon>Pezizales</taxon>
        <taxon>Pyronemataceae</taxon>
        <taxon>Sphaerosporella</taxon>
    </lineage>
</organism>